<evidence type="ECO:0000256" key="11">
    <source>
        <dbReference type="RuleBase" id="RU003357"/>
    </source>
</evidence>
<reference evidence="15 16" key="1">
    <citation type="submission" date="2014-06" db="EMBL/GenBank/DDBJ databases">
        <title>Genomes of Alteromonas australica, a world apart.</title>
        <authorList>
            <person name="Gonzaga A."/>
            <person name="Lopez-Perez M."/>
            <person name="Rodriguez-Valera F."/>
        </authorList>
    </citation>
    <scope>NUCLEOTIDE SEQUENCE [LARGE SCALE GENOMIC DNA]</scope>
    <source>
        <strain evidence="15 16">H 17</strain>
    </source>
</reference>
<dbReference type="RefSeq" id="WP_044057811.1">
    <property type="nucleotide sequence ID" value="NZ_CBCSKJ010000002.1"/>
</dbReference>
<keyword evidence="16" id="KW-1185">Reference proteome</keyword>
<dbReference type="InterPro" id="IPR012910">
    <property type="entry name" value="Plug_dom"/>
</dbReference>
<dbReference type="InterPro" id="IPR037066">
    <property type="entry name" value="Plug_dom_sf"/>
</dbReference>
<keyword evidence="7 9" id="KW-0472">Membrane</keyword>
<dbReference type="Pfam" id="PF07715">
    <property type="entry name" value="Plug"/>
    <property type="match status" value="1"/>
</dbReference>
<evidence type="ECO:0000313" key="16">
    <source>
        <dbReference type="Proteomes" id="UP000056090"/>
    </source>
</evidence>
<dbReference type="NCBIfam" id="TIGR01782">
    <property type="entry name" value="TonB-Xanth-Caul"/>
    <property type="match status" value="1"/>
</dbReference>
<name>A0A075P459_9ALTE</name>
<keyword evidence="2 9" id="KW-0813">Transport</keyword>
<dbReference type="SUPFAM" id="SSF56935">
    <property type="entry name" value="Porins"/>
    <property type="match status" value="1"/>
</dbReference>
<gene>
    <name evidence="15" type="ORF">EP13_14255</name>
</gene>
<proteinExistence type="inferred from homology"/>
<evidence type="ECO:0000256" key="4">
    <source>
        <dbReference type="ARBA" id="ARBA00022692"/>
    </source>
</evidence>
<evidence type="ECO:0000256" key="7">
    <source>
        <dbReference type="ARBA" id="ARBA00023136"/>
    </source>
</evidence>
<evidence type="ECO:0000256" key="2">
    <source>
        <dbReference type="ARBA" id="ARBA00022448"/>
    </source>
</evidence>
<dbReference type="InterPro" id="IPR039426">
    <property type="entry name" value="TonB-dep_rcpt-like"/>
</dbReference>
<dbReference type="CDD" id="cd01347">
    <property type="entry name" value="ligand_gated_channel"/>
    <property type="match status" value="1"/>
</dbReference>
<keyword evidence="6 11" id="KW-0798">TonB box</keyword>
<feature type="domain" description="TonB-dependent receptor plug" evidence="14">
    <location>
        <begin position="54"/>
        <end position="169"/>
    </location>
</feature>
<dbReference type="PROSITE" id="PS52016">
    <property type="entry name" value="TONB_DEPENDENT_REC_3"/>
    <property type="match status" value="1"/>
</dbReference>
<dbReference type="Gene3D" id="2.40.170.20">
    <property type="entry name" value="TonB-dependent receptor, beta-barrel domain"/>
    <property type="match status" value="1"/>
</dbReference>
<evidence type="ECO:0000256" key="3">
    <source>
        <dbReference type="ARBA" id="ARBA00022452"/>
    </source>
</evidence>
<dbReference type="InterPro" id="IPR036942">
    <property type="entry name" value="Beta-barrel_TonB_sf"/>
</dbReference>
<feature type="chain" id="PRO_5001708086" evidence="12">
    <location>
        <begin position="23"/>
        <end position="901"/>
    </location>
</feature>
<evidence type="ECO:0000256" key="12">
    <source>
        <dbReference type="SAM" id="SignalP"/>
    </source>
</evidence>
<dbReference type="eggNOG" id="COG1629">
    <property type="taxonomic scope" value="Bacteria"/>
</dbReference>
<keyword evidence="5 12" id="KW-0732">Signal</keyword>
<dbReference type="Proteomes" id="UP000056090">
    <property type="component" value="Chromosome"/>
</dbReference>
<dbReference type="Pfam" id="PF00593">
    <property type="entry name" value="TonB_dep_Rec_b-barrel"/>
    <property type="match status" value="1"/>
</dbReference>
<dbReference type="PANTHER" id="PTHR40980">
    <property type="entry name" value="PLUG DOMAIN-CONTAINING PROTEIN"/>
    <property type="match status" value="1"/>
</dbReference>
<dbReference type="InterPro" id="IPR000531">
    <property type="entry name" value="Beta-barrel_TonB"/>
</dbReference>
<evidence type="ECO:0000256" key="9">
    <source>
        <dbReference type="PROSITE-ProRule" id="PRU01360"/>
    </source>
</evidence>
<protein>
    <submittedName>
        <fullName evidence="15">Ligand-gated channel</fullName>
    </submittedName>
</protein>
<keyword evidence="3 9" id="KW-1134">Transmembrane beta strand</keyword>
<dbReference type="EMBL" id="CP008849">
    <property type="protein sequence ID" value="AIF99750.1"/>
    <property type="molecule type" value="Genomic_DNA"/>
</dbReference>
<comment type="subcellular location">
    <subcellularLocation>
        <location evidence="1 9">Cell outer membrane</location>
        <topology evidence="1 9">Multi-pass membrane protein</topology>
    </subcellularLocation>
</comment>
<dbReference type="PROSITE" id="PS01156">
    <property type="entry name" value="TONB_DEPENDENT_REC_2"/>
    <property type="match status" value="1"/>
</dbReference>
<evidence type="ECO:0000256" key="8">
    <source>
        <dbReference type="ARBA" id="ARBA00023237"/>
    </source>
</evidence>
<evidence type="ECO:0000256" key="6">
    <source>
        <dbReference type="ARBA" id="ARBA00023077"/>
    </source>
</evidence>
<dbReference type="AlphaFoldDB" id="A0A075P459"/>
<feature type="signal peptide" evidence="12">
    <location>
        <begin position="1"/>
        <end position="22"/>
    </location>
</feature>
<keyword evidence="8 9" id="KW-0998">Cell outer membrane</keyword>
<evidence type="ECO:0000259" key="14">
    <source>
        <dbReference type="Pfam" id="PF07715"/>
    </source>
</evidence>
<sequence length="901" mass="99492">MNKKVKTAIALGVITALSTTYAIPVIAQESADDTLEIIEVKGFRGAVIKAKDLKRESLVAQDSIVAEDIADFPDLNLADSLQRVPGIAITREGGEGRQISLRGMGPQFTRVEVNGMEALGSSSSPMDSRGAVTRSRAFDFNIFASELFNQIDVKKSYSAEIEEGGIGGTVNLKTAKPFDFSGPKGVVGVQGGTNTNTDNFDNRFVGMVSNTWDKFGALASIAYSTRKSSEHGYNTYRWRKKSTSDYSDSIDSGTAALLESGDLWFSRGNRYSVWNNEQERLGITASLQYRPSDDVDLSLDFMRGELNNTLDEHHISTGGSSSTALGRVEELEYIDNNGDKEVVFARYSDTTVRTESREDYNESIFTQVTFNADWVISDALSVEAQIGTSSSEYNQPKVNKANLMREGSGITTDFTQDRFYGVNTYDFDPTSTDGWLVKDLYFQEDYMNTDYDNAKVDFRYLVGDSGTISFGANYKKFTNSGERRRDSGYVQSKDTPLNTGVNTISSDITEVYSDHPDQSWLQLDMDAVKAFYGLSDLSLGDDTVVETYAFEVQEETQALYGLYSWDSILGDSTFRGSIGLRYYNTELTSSGVSNGEDITMVRDYSGVLPTLNVVYEVSEDVLLRFSASKNLTRPSLGALSVSASVSQATLAEGDIGSVSIGNPDLEPYSSVNIDTSIESYFEGVGYLSAAVFFKDIEDFIVTETAAETKTLAELSLPESLLPNGGTSDTQFNVTTPQNADASTIKGFELSFQRDFDFLPEPFHNMGMIANYTWADGTSKYRNVQGSGEDQVKAFQGLSKSSYNLTVYYETDTWGARIAAAYRDRYISRVESGLGDEDERGFHETTYVDFSAFYQLSEALKLNIEGINLTNQQEVQYSDSSDRQYNTTTSGRTYMAGVTYKF</sequence>
<feature type="short sequence motif" description="TonB C-terminal box" evidence="10">
    <location>
        <begin position="884"/>
        <end position="901"/>
    </location>
</feature>
<dbReference type="eggNOG" id="COG4771">
    <property type="taxonomic scope" value="Bacteria"/>
</dbReference>
<organism evidence="15 16">
    <name type="scientific">Alteromonas australica</name>
    <dbReference type="NCBI Taxonomy" id="589873"/>
    <lineage>
        <taxon>Bacteria</taxon>
        <taxon>Pseudomonadati</taxon>
        <taxon>Pseudomonadota</taxon>
        <taxon>Gammaproteobacteria</taxon>
        <taxon>Alteromonadales</taxon>
        <taxon>Alteromonadaceae</taxon>
        <taxon>Alteromonas/Salinimonas group</taxon>
        <taxon>Alteromonas</taxon>
    </lineage>
</organism>
<keyword evidence="4 9" id="KW-0812">Transmembrane</keyword>
<dbReference type="GO" id="GO:0009279">
    <property type="term" value="C:cell outer membrane"/>
    <property type="evidence" value="ECO:0007669"/>
    <property type="project" value="UniProtKB-SubCell"/>
</dbReference>
<dbReference type="PANTHER" id="PTHR40980:SF3">
    <property type="entry name" value="TONB-DEPENDENT RECEPTOR-LIKE BETA-BARREL DOMAIN-CONTAINING PROTEIN"/>
    <property type="match status" value="1"/>
</dbReference>
<dbReference type="InterPro" id="IPR010917">
    <property type="entry name" value="TonB_rcpt_CS"/>
</dbReference>
<dbReference type="InterPro" id="IPR010104">
    <property type="entry name" value="TonB_rcpt_bac"/>
</dbReference>
<evidence type="ECO:0000313" key="15">
    <source>
        <dbReference type="EMBL" id="AIF99750.1"/>
    </source>
</evidence>
<comment type="similarity">
    <text evidence="9 11">Belongs to the TonB-dependent receptor family.</text>
</comment>
<evidence type="ECO:0000256" key="1">
    <source>
        <dbReference type="ARBA" id="ARBA00004571"/>
    </source>
</evidence>
<dbReference type="GeneID" id="78256058"/>
<evidence type="ECO:0000256" key="10">
    <source>
        <dbReference type="PROSITE-ProRule" id="PRU10144"/>
    </source>
</evidence>
<evidence type="ECO:0000259" key="13">
    <source>
        <dbReference type="Pfam" id="PF00593"/>
    </source>
</evidence>
<accession>A0A075P459</accession>
<evidence type="ECO:0000256" key="5">
    <source>
        <dbReference type="ARBA" id="ARBA00022729"/>
    </source>
</evidence>
<dbReference type="Gene3D" id="2.170.130.10">
    <property type="entry name" value="TonB-dependent receptor, plug domain"/>
    <property type="match status" value="1"/>
</dbReference>
<dbReference type="KEGG" id="aal:EP13_14255"/>
<feature type="domain" description="TonB-dependent receptor-like beta-barrel" evidence="13">
    <location>
        <begin position="411"/>
        <end position="868"/>
    </location>
</feature>